<dbReference type="RefSeq" id="WP_104515364.1">
    <property type="nucleotide sequence ID" value="NZ_MQVW01000024.1"/>
</dbReference>
<accession>A0A2S6IL67</accession>
<dbReference type="Proteomes" id="UP000239002">
    <property type="component" value="Unassembled WGS sequence"/>
</dbReference>
<proteinExistence type="predicted"/>
<comment type="caution">
    <text evidence="2">The sequence shown here is derived from an EMBL/GenBank/DDBJ whole genome shotgun (WGS) entry which is preliminary data.</text>
</comment>
<keyword evidence="1" id="KW-1133">Transmembrane helix</keyword>
<feature type="transmembrane region" description="Helical" evidence="1">
    <location>
        <begin position="37"/>
        <end position="58"/>
    </location>
</feature>
<keyword evidence="3" id="KW-1185">Reference proteome</keyword>
<organism evidence="2 3">
    <name type="scientific">Nonlabens xylanidelens</name>
    <dbReference type="NCBI Taxonomy" id="191564"/>
    <lineage>
        <taxon>Bacteria</taxon>
        <taxon>Pseudomonadati</taxon>
        <taxon>Bacteroidota</taxon>
        <taxon>Flavobacteriia</taxon>
        <taxon>Flavobacteriales</taxon>
        <taxon>Flavobacteriaceae</taxon>
        <taxon>Nonlabens</taxon>
    </lineage>
</organism>
<gene>
    <name evidence="2" type="ORF">LY01_01669</name>
</gene>
<evidence type="ECO:0000313" key="2">
    <source>
        <dbReference type="EMBL" id="PPK94916.1"/>
    </source>
</evidence>
<dbReference type="AlphaFoldDB" id="A0A2S6IL67"/>
<sequence length="98" mass="11379">MTKFNLHIIDVFDPKNSGAYSWNDIKSIDFNKEKINWFFSIFSGLIDLFAGTVVSKVYKFKSNLKVVLDRSSIIIKLHKVDLERMEDMLTSMEAKLTI</sequence>
<dbReference type="EMBL" id="PTJE01000003">
    <property type="protein sequence ID" value="PPK94916.1"/>
    <property type="molecule type" value="Genomic_DNA"/>
</dbReference>
<name>A0A2S6IL67_9FLAO</name>
<evidence type="ECO:0000313" key="3">
    <source>
        <dbReference type="Proteomes" id="UP000239002"/>
    </source>
</evidence>
<evidence type="ECO:0000256" key="1">
    <source>
        <dbReference type="SAM" id="Phobius"/>
    </source>
</evidence>
<keyword evidence="1" id="KW-0812">Transmembrane</keyword>
<reference evidence="2 3" key="1">
    <citation type="submission" date="2018-02" db="EMBL/GenBank/DDBJ databases">
        <title>Genomic Encyclopedia of Archaeal and Bacterial Type Strains, Phase II (KMG-II): from individual species to whole genera.</title>
        <authorList>
            <person name="Goeker M."/>
        </authorList>
    </citation>
    <scope>NUCLEOTIDE SEQUENCE [LARGE SCALE GENOMIC DNA]</scope>
    <source>
        <strain evidence="2 3">DSM 16809</strain>
    </source>
</reference>
<protein>
    <submittedName>
        <fullName evidence="2">Uncharacterized protein</fullName>
    </submittedName>
</protein>
<keyword evidence="1" id="KW-0472">Membrane</keyword>